<evidence type="ECO:0000256" key="5">
    <source>
        <dbReference type="ARBA" id="ARBA00022824"/>
    </source>
</evidence>
<sequence length="351" mass="40193">MFEVIPLGVQSLTEYLTHQDIHPEDQGSQALETEWSNLIKMATLGTPSIRAGKISSIDCTASAFFQQLCQEEHIKSYPTIRLYRHESIQAYERYRGPHKASPIMAFLRRSLKPSVSTVDEENVADFTASDYIVFVGSFAAGDETRAKDRYQEAAVRYRDRFSFGLKVEGPEKNKEEMSKVTCWNNLDDEKHETTRLETRELLEAFVKLCSTPLIPEMTRRNELSFYEKRKSIVHYFTRNDRERDDYVKQIRPLARKYRDYLHFTTTDVNEYPDAPEMMGLEWGSSKGLSVQNPNNGDIYPYTGGQTLSASVVELFLSEIIQGKVKPLARGPGGDSSGNDDDDEAKREHEEL</sequence>
<evidence type="ECO:0000256" key="2">
    <source>
        <dbReference type="ARBA" id="ARBA00004319"/>
    </source>
</evidence>
<keyword evidence="10" id="KW-1185">Reference proteome</keyword>
<dbReference type="AlphaFoldDB" id="A0AAN6Y920"/>
<keyword evidence="6" id="KW-0413">Isomerase</keyword>
<proteinExistence type="inferred from homology"/>
<reference evidence="9" key="1">
    <citation type="journal article" date="2023" name="Mol. Phylogenet. Evol.">
        <title>Genome-scale phylogeny and comparative genomics of the fungal order Sordariales.</title>
        <authorList>
            <person name="Hensen N."/>
            <person name="Bonometti L."/>
            <person name="Westerberg I."/>
            <person name="Brannstrom I.O."/>
            <person name="Guillou S."/>
            <person name="Cros-Aarteil S."/>
            <person name="Calhoun S."/>
            <person name="Haridas S."/>
            <person name="Kuo A."/>
            <person name="Mondo S."/>
            <person name="Pangilinan J."/>
            <person name="Riley R."/>
            <person name="LaButti K."/>
            <person name="Andreopoulos B."/>
            <person name="Lipzen A."/>
            <person name="Chen C."/>
            <person name="Yan M."/>
            <person name="Daum C."/>
            <person name="Ng V."/>
            <person name="Clum A."/>
            <person name="Steindorff A."/>
            <person name="Ohm R.A."/>
            <person name="Martin F."/>
            <person name="Silar P."/>
            <person name="Natvig D.O."/>
            <person name="Lalanne C."/>
            <person name="Gautier V."/>
            <person name="Ament-Velasquez S.L."/>
            <person name="Kruys A."/>
            <person name="Hutchinson M.I."/>
            <person name="Powell A.J."/>
            <person name="Barry K."/>
            <person name="Miller A.N."/>
            <person name="Grigoriev I.V."/>
            <person name="Debuchy R."/>
            <person name="Gladieux P."/>
            <person name="Hiltunen Thoren M."/>
            <person name="Johannesson H."/>
        </authorList>
    </citation>
    <scope>NUCLEOTIDE SEQUENCE</scope>
    <source>
        <strain evidence="9">PSN293</strain>
    </source>
</reference>
<comment type="subcellular location">
    <subcellularLocation>
        <location evidence="2">Endoplasmic reticulum lumen</location>
    </subcellularLocation>
</comment>
<gene>
    <name evidence="9" type="ORF">QBC37DRAFT_341076</name>
</gene>
<dbReference type="GO" id="GO:0003756">
    <property type="term" value="F:protein disulfide isomerase activity"/>
    <property type="evidence" value="ECO:0007669"/>
    <property type="project" value="UniProtKB-EC"/>
</dbReference>
<dbReference type="GO" id="GO:0005788">
    <property type="term" value="C:endoplasmic reticulum lumen"/>
    <property type="evidence" value="ECO:0007669"/>
    <property type="project" value="UniProtKB-SubCell"/>
</dbReference>
<evidence type="ECO:0000256" key="7">
    <source>
        <dbReference type="ARBA" id="ARBA00023284"/>
    </source>
</evidence>
<evidence type="ECO:0000313" key="9">
    <source>
        <dbReference type="EMBL" id="KAK4214908.1"/>
    </source>
</evidence>
<keyword evidence="5" id="KW-0256">Endoplasmic reticulum</keyword>
<keyword evidence="7" id="KW-0676">Redox-active center</keyword>
<feature type="region of interest" description="Disordered" evidence="8">
    <location>
        <begin position="325"/>
        <end position="351"/>
    </location>
</feature>
<dbReference type="CDD" id="cd02982">
    <property type="entry name" value="PDI_b'_family"/>
    <property type="match status" value="1"/>
</dbReference>
<dbReference type="Gene3D" id="3.40.30.10">
    <property type="entry name" value="Glutaredoxin"/>
    <property type="match status" value="2"/>
</dbReference>
<dbReference type="Pfam" id="PF13848">
    <property type="entry name" value="Thioredoxin_6"/>
    <property type="match status" value="1"/>
</dbReference>
<comment type="catalytic activity">
    <reaction evidence="1">
        <text>Catalyzes the rearrangement of -S-S- bonds in proteins.</text>
        <dbReference type="EC" id="5.3.4.1"/>
    </reaction>
</comment>
<accession>A0AAN6Y920</accession>
<dbReference type="GO" id="GO:0006457">
    <property type="term" value="P:protein folding"/>
    <property type="evidence" value="ECO:0007669"/>
    <property type="project" value="TreeGrafter"/>
</dbReference>
<dbReference type="EMBL" id="MU858086">
    <property type="protein sequence ID" value="KAK4214908.1"/>
    <property type="molecule type" value="Genomic_DNA"/>
</dbReference>
<dbReference type="EC" id="5.3.4.1" evidence="4"/>
<reference evidence="9" key="2">
    <citation type="submission" date="2023-05" db="EMBL/GenBank/DDBJ databases">
        <authorList>
            <consortium name="Lawrence Berkeley National Laboratory"/>
            <person name="Steindorff A."/>
            <person name="Hensen N."/>
            <person name="Bonometti L."/>
            <person name="Westerberg I."/>
            <person name="Brannstrom I.O."/>
            <person name="Guillou S."/>
            <person name="Cros-Aarteil S."/>
            <person name="Calhoun S."/>
            <person name="Haridas S."/>
            <person name="Kuo A."/>
            <person name="Mondo S."/>
            <person name="Pangilinan J."/>
            <person name="Riley R."/>
            <person name="Labutti K."/>
            <person name="Andreopoulos B."/>
            <person name="Lipzen A."/>
            <person name="Chen C."/>
            <person name="Yanf M."/>
            <person name="Daum C."/>
            <person name="Ng V."/>
            <person name="Clum A."/>
            <person name="Ohm R."/>
            <person name="Martin F."/>
            <person name="Silar P."/>
            <person name="Natvig D."/>
            <person name="Lalanne C."/>
            <person name="Gautier V."/>
            <person name="Ament-Velasquez S.L."/>
            <person name="Kruys A."/>
            <person name="Hutchinson M.I."/>
            <person name="Powell A.J."/>
            <person name="Barry K."/>
            <person name="Miller A.N."/>
            <person name="Grigoriev I.V."/>
            <person name="Debuchy R."/>
            <person name="Gladieux P."/>
            <person name="Thoren M.H."/>
            <person name="Johannesson H."/>
        </authorList>
    </citation>
    <scope>NUCLEOTIDE SEQUENCE</scope>
    <source>
        <strain evidence="9">PSN293</strain>
    </source>
</reference>
<evidence type="ECO:0000256" key="3">
    <source>
        <dbReference type="ARBA" id="ARBA00006347"/>
    </source>
</evidence>
<evidence type="ECO:0000256" key="6">
    <source>
        <dbReference type="ARBA" id="ARBA00023235"/>
    </source>
</evidence>
<dbReference type="GO" id="GO:0034976">
    <property type="term" value="P:response to endoplasmic reticulum stress"/>
    <property type="evidence" value="ECO:0007669"/>
    <property type="project" value="TreeGrafter"/>
</dbReference>
<dbReference type="SUPFAM" id="SSF52833">
    <property type="entry name" value="Thioredoxin-like"/>
    <property type="match status" value="2"/>
</dbReference>
<protein>
    <recommendedName>
        <fullName evidence="4">protein disulfide-isomerase</fullName>
        <ecNumber evidence="4">5.3.4.1</ecNumber>
    </recommendedName>
</protein>
<evidence type="ECO:0000256" key="1">
    <source>
        <dbReference type="ARBA" id="ARBA00001182"/>
    </source>
</evidence>
<evidence type="ECO:0000313" key="10">
    <source>
        <dbReference type="Proteomes" id="UP001301769"/>
    </source>
</evidence>
<dbReference type="PANTHER" id="PTHR18929">
    <property type="entry name" value="PROTEIN DISULFIDE ISOMERASE"/>
    <property type="match status" value="1"/>
</dbReference>
<organism evidence="9 10">
    <name type="scientific">Rhypophila decipiens</name>
    <dbReference type="NCBI Taxonomy" id="261697"/>
    <lineage>
        <taxon>Eukaryota</taxon>
        <taxon>Fungi</taxon>
        <taxon>Dikarya</taxon>
        <taxon>Ascomycota</taxon>
        <taxon>Pezizomycotina</taxon>
        <taxon>Sordariomycetes</taxon>
        <taxon>Sordariomycetidae</taxon>
        <taxon>Sordariales</taxon>
        <taxon>Naviculisporaceae</taxon>
        <taxon>Rhypophila</taxon>
    </lineage>
</organism>
<evidence type="ECO:0000256" key="8">
    <source>
        <dbReference type="SAM" id="MobiDB-lite"/>
    </source>
</evidence>
<dbReference type="Proteomes" id="UP001301769">
    <property type="component" value="Unassembled WGS sequence"/>
</dbReference>
<dbReference type="CDD" id="cd02961">
    <property type="entry name" value="PDI_a_family"/>
    <property type="match status" value="1"/>
</dbReference>
<comment type="caution">
    <text evidence="9">The sequence shown here is derived from an EMBL/GenBank/DDBJ whole genome shotgun (WGS) entry which is preliminary data.</text>
</comment>
<dbReference type="InterPro" id="IPR036249">
    <property type="entry name" value="Thioredoxin-like_sf"/>
</dbReference>
<dbReference type="PANTHER" id="PTHR18929:SF132">
    <property type="entry name" value="PROTEIN DISULFIDE-ISOMERASE A3"/>
    <property type="match status" value="1"/>
</dbReference>
<comment type="similarity">
    <text evidence="3">Belongs to the protein disulfide isomerase family.</text>
</comment>
<evidence type="ECO:0000256" key="4">
    <source>
        <dbReference type="ARBA" id="ARBA00012723"/>
    </source>
</evidence>
<name>A0AAN6Y920_9PEZI</name>